<evidence type="ECO:0000313" key="9">
    <source>
        <dbReference type="EMBL" id="KAF2434371.1"/>
    </source>
</evidence>
<feature type="transmembrane region" description="Helical" evidence="7">
    <location>
        <begin position="137"/>
        <end position="156"/>
    </location>
</feature>
<dbReference type="EMBL" id="MU007017">
    <property type="protein sequence ID" value="KAF2434371.1"/>
    <property type="molecule type" value="Genomic_DNA"/>
</dbReference>
<dbReference type="AlphaFoldDB" id="A0A9P4NZ18"/>
<evidence type="ECO:0000256" key="7">
    <source>
        <dbReference type="SAM" id="Phobius"/>
    </source>
</evidence>
<proteinExistence type="predicted"/>
<feature type="transmembrane region" description="Helical" evidence="7">
    <location>
        <begin position="108"/>
        <end position="130"/>
    </location>
</feature>
<evidence type="ECO:0000256" key="4">
    <source>
        <dbReference type="ARBA" id="ARBA00022989"/>
    </source>
</evidence>
<dbReference type="OrthoDB" id="2962993at2759"/>
<accession>A0A9P4NZ18</accession>
<gene>
    <name evidence="9" type="ORF">EJ08DRAFT_514384</name>
</gene>
<dbReference type="PROSITE" id="PS50850">
    <property type="entry name" value="MFS"/>
    <property type="match status" value="1"/>
</dbReference>
<dbReference type="SUPFAM" id="SSF103473">
    <property type="entry name" value="MFS general substrate transporter"/>
    <property type="match status" value="1"/>
</dbReference>
<feature type="transmembrane region" description="Helical" evidence="7">
    <location>
        <begin position="197"/>
        <end position="219"/>
    </location>
</feature>
<keyword evidence="2" id="KW-0813">Transport</keyword>
<sequence length="257" mass="29506">MVSTPSSLEEKTQVQHEEIKHSQDHHGGQDHGIDVAAVLEERNKLDYPMQPDEREDKETRRILRKIDMRLLPVLATIYPFALIDRVNLPNARIAGMDEDLGISIGNRYSLVSMIFFVPYVICQFPANIVIRKMGAALWLSSLVICWGAVTIGMGFTKTWTELLGYRIILGVLEAGYYPGCIYLLSRWYLRFEVQKRFSAFYLLALLSSGFASILAYGIMQMKGLGGLNGWRWIFIIERSIKISANKVHHRYLQIHRR</sequence>
<dbReference type="InterPro" id="IPR020846">
    <property type="entry name" value="MFS_dom"/>
</dbReference>
<evidence type="ECO:0000259" key="8">
    <source>
        <dbReference type="PROSITE" id="PS50850"/>
    </source>
</evidence>
<comment type="caution">
    <text evidence="9">The sequence shown here is derived from an EMBL/GenBank/DDBJ whole genome shotgun (WGS) entry which is preliminary data.</text>
</comment>
<feature type="domain" description="Major facilitator superfamily (MFS) profile" evidence="8">
    <location>
        <begin position="70"/>
        <end position="257"/>
    </location>
</feature>
<evidence type="ECO:0000256" key="1">
    <source>
        <dbReference type="ARBA" id="ARBA00004141"/>
    </source>
</evidence>
<keyword evidence="4 7" id="KW-1133">Transmembrane helix</keyword>
<dbReference type="Gene3D" id="1.20.1250.20">
    <property type="entry name" value="MFS general substrate transporter like domains"/>
    <property type="match status" value="1"/>
</dbReference>
<evidence type="ECO:0000256" key="2">
    <source>
        <dbReference type="ARBA" id="ARBA00022448"/>
    </source>
</evidence>
<comment type="subcellular location">
    <subcellularLocation>
        <location evidence="1">Membrane</location>
        <topology evidence="1">Multi-pass membrane protein</topology>
    </subcellularLocation>
</comment>
<dbReference type="GO" id="GO:0016020">
    <property type="term" value="C:membrane"/>
    <property type="evidence" value="ECO:0007669"/>
    <property type="project" value="UniProtKB-SubCell"/>
</dbReference>
<feature type="region of interest" description="Disordered" evidence="6">
    <location>
        <begin position="1"/>
        <end position="30"/>
    </location>
</feature>
<dbReference type="PANTHER" id="PTHR43791">
    <property type="entry name" value="PERMEASE-RELATED"/>
    <property type="match status" value="1"/>
</dbReference>
<dbReference type="FunFam" id="1.20.1250.20:FF:000018">
    <property type="entry name" value="MFS transporter permease"/>
    <property type="match status" value="1"/>
</dbReference>
<dbReference type="PANTHER" id="PTHR43791:SF47">
    <property type="entry name" value="MAJOR FACILITATOR SUPERFAMILY (MFS) PROFILE DOMAIN-CONTAINING PROTEIN-RELATED"/>
    <property type="match status" value="1"/>
</dbReference>
<keyword evidence="3 7" id="KW-0812">Transmembrane</keyword>
<feature type="transmembrane region" description="Helical" evidence="7">
    <location>
        <begin position="162"/>
        <end position="185"/>
    </location>
</feature>
<dbReference type="GO" id="GO:0022857">
    <property type="term" value="F:transmembrane transporter activity"/>
    <property type="evidence" value="ECO:0007669"/>
    <property type="project" value="InterPro"/>
</dbReference>
<name>A0A9P4NZ18_9PEZI</name>
<reference evidence="9" key="1">
    <citation type="journal article" date="2020" name="Stud. Mycol.">
        <title>101 Dothideomycetes genomes: a test case for predicting lifestyles and emergence of pathogens.</title>
        <authorList>
            <person name="Haridas S."/>
            <person name="Albert R."/>
            <person name="Binder M."/>
            <person name="Bloem J."/>
            <person name="Labutti K."/>
            <person name="Salamov A."/>
            <person name="Andreopoulos B."/>
            <person name="Baker S."/>
            <person name="Barry K."/>
            <person name="Bills G."/>
            <person name="Bluhm B."/>
            <person name="Cannon C."/>
            <person name="Castanera R."/>
            <person name="Culley D."/>
            <person name="Daum C."/>
            <person name="Ezra D."/>
            <person name="Gonzalez J."/>
            <person name="Henrissat B."/>
            <person name="Kuo A."/>
            <person name="Liang C."/>
            <person name="Lipzen A."/>
            <person name="Lutzoni F."/>
            <person name="Magnuson J."/>
            <person name="Mondo S."/>
            <person name="Nolan M."/>
            <person name="Ohm R."/>
            <person name="Pangilinan J."/>
            <person name="Park H.-J."/>
            <person name="Ramirez L."/>
            <person name="Alfaro M."/>
            <person name="Sun H."/>
            <person name="Tritt A."/>
            <person name="Yoshinaga Y."/>
            <person name="Zwiers L.-H."/>
            <person name="Turgeon B."/>
            <person name="Goodwin S."/>
            <person name="Spatafora J."/>
            <person name="Crous P."/>
            <person name="Grigoriev I."/>
        </authorList>
    </citation>
    <scope>NUCLEOTIDE SEQUENCE</scope>
    <source>
        <strain evidence="9">CBS 130266</strain>
    </source>
</reference>
<dbReference type="InterPro" id="IPR036259">
    <property type="entry name" value="MFS_trans_sf"/>
</dbReference>
<protein>
    <submittedName>
        <fullName evidence="9">MFS general substrate transporter</fullName>
    </submittedName>
</protein>
<dbReference type="InterPro" id="IPR011701">
    <property type="entry name" value="MFS"/>
</dbReference>
<feature type="transmembrane region" description="Helical" evidence="7">
    <location>
        <begin position="70"/>
        <end position="88"/>
    </location>
</feature>
<keyword evidence="5 7" id="KW-0472">Membrane</keyword>
<dbReference type="Pfam" id="PF07690">
    <property type="entry name" value="MFS_1"/>
    <property type="match status" value="1"/>
</dbReference>
<dbReference type="Proteomes" id="UP000800235">
    <property type="component" value="Unassembled WGS sequence"/>
</dbReference>
<evidence type="ECO:0000313" key="10">
    <source>
        <dbReference type="Proteomes" id="UP000800235"/>
    </source>
</evidence>
<keyword evidence="10" id="KW-1185">Reference proteome</keyword>
<evidence type="ECO:0000256" key="5">
    <source>
        <dbReference type="ARBA" id="ARBA00023136"/>
    </source>
</evidence>
<feature type="compositionally biased region" description="Basic and acidic residues" evidence="6">
    <location>
        <begin position="8"/>
        <end position="30"/>
    </location>
</feature>
<evidence type="ECO:0000256" key="6">
    <source>
        <dbReference type="SAM" id="MobiDB-lite"/>
    </source>
</evidence>
<organism evidence="9 10">
    <name type="scientific">Tothia fuscella</name>
    <dbReference type="NCBI Taxonomy" id="1048955"/>
    <lineage>
        <taxon>Eukaryota</taxon>
        <taxon>Fungi</taxon>
        <taxon>Dikarya</taxon>
        <taxon>Ascomycota</taxon>
        <taxon>Pezizomycotina</taxon>
        <taxon>Dothideomycetes</taxon>
        <taxon>Pleosporomycetidae</taxon>
        <taxon>Venturiales</taxon>
        <taxon>Cylindrosympodiaceae</taxon>
        <taxon>Tothia</taxon>
    </lineage>
</organism>
<evidence type="ECO:0000256" key="3">
    <source>
        <dbReference type="ARBA" id="ARBA00022692"/>
    </source>
</evidence>